<organism evidence="1 2">
    <name type="scientific">Vibrio sagamiensis NBRC 104589</name>
    <dbReference type="NCBI Taxonomy" id="1219064"/>
    <lineage>
        <taxon>Bacteria</taxon>
        <taxon>Pseudomonadati</taxon>
        <taxon>Pseudomonadota</taxon>
        <taxon>Gammaproteobacteria</taxon>
        <taxon>Vibrionales</taxon>
        <taxon>Vibrionaceae</taxon>
        <taxon>Vibrio</taxon>
    </lineage>
</organism>
<gene>
    <name evidence="1" type="ORF">VSA01S_03890</name>
</gene>
<accession>A0A511QAK2</accession>
<keyword evidence="2" id="KW-1185">Reference proteome</keyword>
<comment type="caution">
    <text evidence="1">The sequence shown here is derived from an EMBL/GenBank/DDBJ whole genome shotgun (WGS) entry which is preliminary data.</text>
</comment>
<evidence type="ECO:0000313" key="1">
    <source>
        <dbReference type="EMBL" id="GEM74277.1"/>
    </source>
</evidence>
<reference evidence="1 2" key="1">
    <citation type="submission" date="2019-07" db="EMBL/GenBank/DDBJ databases">
        <title>Whole genome shotgun sequence of Vibrio sagamiensis NBRC 104589.</title>
        <authorList>
            <person name="Hosoyama A."/>
            <person name="Uohara A."/>
            <person name="Ohji S."/>
            <person name="Ichikawa N."/>
        </authorList>
    </citation>
    <scope>NUCLEOTIDE SEQUENCE [LARGE SCALE GENOMIC DNA]</scope>
    <source>
        <strain evidence="1 2">NBRC 104589</strain>
    </source>
</reference>
<name>A0A511QAK2_9VIBR</name>
<dbReference type="Proteomes" id="UP000321922">
    <property type="component" value="Unassembled WGS sequence"/>
</dbReference>
<dbReference type="EMBL" id="BJXJ01000002">
    <property type="protein sequence ID" value="GEM74277.1"/>
    <property type="molecule type" value="Genomic_DNA"/>
</dbReference>
<proteinExistence type="predicted"/>
<evidence type="ECO:0000313" key="2">
    <source>
        <dbReference type="Proteomes" id="UP000321922"/>
    </source>
</evidence>
<sequence>MEATLSKTTSVLTSLDSTALNKKQSYLYTHTEVEKGVLND</sequence>
<dbReference type="AlphaFoldDB" id="A0A511QAK2"/>
<dbReference type="RefSeq" id="WP_258007774.1">
    <property type="nucleotide sequence ID" value="NZ_BAOJ01000005.1"/>
</dbReference>
<protein>
    <submittedName>
        <fullName evidence="1">Uncharacterized protein</fullName>
    </submittedName>
</protein>